<evidence type="ECO:0000256" key="2">
    <source>
        <dbReference type="ARBA" id="ARBA00009192"/>
    </source>
</evidence>
<dbReference type="InterPro" id="IPR017900">
    <property type="entry name" value="4Fe4S_Fe_S_CS"/>
</dbReference>
<dbReference type="Gene3D" id="3.30.70.20">
    <property type="match status" value="1"/>
</dbReference>
<evidence type="ECO:0000256" key="5">
    <source>
        <dbReference type="ARBA" id="ARBA00022723"/>
    </source>
</evidence>
<organism evidence="11">
    <name type="scientific">Sulfurisphaera javensis</name>
    <dbReference type="NCBI Taxonomy" id="2049879"/>
    <lineage>
        <taxon>Archaea</taxon>
        <taxon>Thermoproteota</taxon>
        <taxon>Thermoprotei</taxon>
        <taxon>Sulfolobales</taxon>
        <taxon>Sulfolobaceae</taxon>
        <taxon>Sulfurisphaera</taxon>
    </lineage>
</organism>
<protein>
    <recommendedName>
        <fullName evidence="3">Ferredoxin-like protein</fullName>
    </recommendedName>
</protein>
<dbReference type="PROSITE" id="PS51379">
    <property type="entry name" value="4FE4S_FER_2"/>
    <property type="match status" value="1"/>
</dbReference>
<dbReference type="SUPFAM" id="SSF54862">
    <property type="entry name" value="4Fe-4S ferredoxins"/>
    <property type="match status" value="1"/>
</dbReference>
<evidence type="ECO:0000256" key="1">
    <source>
        <dbReference type="ARBA" id="ARBA00003208"/>
    </source>
</evidence>
<dbReference type="GO" id="GO:0016491">
    <property type="term" value="F:oxidoreductase activity"/>
    <property type="evidence" value="ECO:0007669"/>
    <property type="project" value="UniProtKB-ARBA"/>
</dbReference>
<dbReference type="PANTHER" id="PTHR43082">
    <property type="entry name" value="FERREDOXIN-LIKE"/>
    <property type="match status" value="1"/>
</dbReference>
<dbReference type="AlphaFoldDB" id="A0AAT9GN54"/>
<evidence type="ECO:0000313" key="11">
    <source>
        <dbReference type="EMBL" id="BFH72327.1"/>
    </source>
</evidence>
<comment type="similarity">
    <text evidence="2">To ferredoxins from P.putida and C.tartarivorum, ferredoxin I from A.vinelandii, ferredoxin II from D.desulfuricans.</text>
</comment>
<evidence type="ECO:0000256" key="3">
    <source>
        <dbReference type="ARBA" id="ARBA00020378"/>
    </source>
</evidence>
<keyword evidence="4" id="KW-0813">Transport</keyword>
<gene>
    <name evidence="11" type="ORF">SJAV_02710</name>
</gene>
<dbReference type="EMBL" id="AP031322">
    <property type="protein sequence ID" value="BFH72327.1"/>
    <property type="molecule type" value="Genomic_DNA"/>
</dbReference>
<dbReference type="PROSITE" id="PS00198">
    <property type="entry name" value="4FE4S_FER_1"/>
    <property type="match status" value="1"/>
</dbReference>
<evidence type="ECO:0000256" key="8">
    <source>
        <dbReference type="ARBA" id="ARBA00023014"/>
    </source>
</evidence>
<proteinExistence type="predicted"/>
<name>A0AAT9GN54_9CREN</name>
<evidence type="ECO:0000256" key="6">
    <source>
        <dbReference type="ARBA" id="ARBA00022982"/>
    </source>
</evidence>
<dbReference type="KEGG" id="sjv:SJAV_02710"/>
<dbReference type="GeneID" id="92353201"/>
<dbReference type="Pfam" id="PF05187">
    <property type="entry name" value="Fer4_ETF_QO"/>
    <property type="match status" value="1"/>
</dbReference>
<dbReference type="InterPro" id="IPR017896">
    <property type="entry name" value="4Fe4S_Fe-S-bd"/>
</dbReference>
<sequence length="93" mass="10887">MRVEERLYTLRYKRDEKPHLEIKDQANCAKCYDTYKSPCITVCPANVYSFTEGKIVISYENCLECGACKIVCPFNNIIWRYPRYGLGISLRYG</sequence>
<dbReference type="GO" id="GO:0005506">
    <property type="term" value="F:iron ion binding"/>
    <property type="evidence" value="ECO:0007669"/>
    <property type="project" value="InterPro"/>
</dbReference>
<evidence type="ECO:0000256" key="9">
    <source>
        <dbReference type="ARBA" id="ARBA00023231"/>
    </source>
</evidence>
<keyword evidence="5" id="KW-0479">Metal-binding</keyword>
<evidence type="ECO:0000256" key="7">
    <source>
        <dbReference type="ARBA" id="ARBA00023004"/>
    </source>
</evidence>
<reference evidence="11" key="1">
    <citation type="submission" date="2024-03" db="EMBL/GenBank/DDBJ databases">
        <title>Complete genome sequence of Sulfurisphaera javensis strain KD-1.</title>
        <authorList>
            <person name="Sakai H."/>
            <person name="Nur N."/>
            <person name="Suwanto A."/>
            <person name="Kurosawa N."/>
        </authorList>
    </citation>
    <scope>NUCLEOTIDE SEQUENCE</scope>
    <source>
        <strain evidence="11">KD-1</strain>
    </source>
</reference>
<evidence type="ECO:0000259" key="10">
    <source>
        <dbReference type="PROSITE" id="PS51379"/>
    </source>
</evidence>
<dbReference type="InterPro" id="IPR012206">
    <property type="entry name" value="Fd_FixX"/>
</dbReference>
<accession>A0AAT9GN54</accession>
<evidence type="ECO:0000256" key="4">
    <source>
        <dbReference type="ARBA" id="ARBA00022448"/>
    </source>
</evidence>
<dbReference type="RefSeq" id="WP_369610559.1">
    <property type="nucleotide sequence ID" value="NZ_AP031322.1"/>
</dbReference>
<dbReference type="PIRSF" id="PIRSF036548">
    <property type="entry name" value="Fdx_FixX"/>
    <property type="match status" value="1"/>
</dbReference>
<keyword evidence="6" id="KW-0249">Electron transport</keyword>
<keyword evidence="9" id="KW-0535">Nitrogen fixation</keyword>
<dbReference type="GO" id="GO:0051536">
    <property type="term" value="F:iron-sulfur cluster binding"/>
    <property type="evidence" value="ECO:0007669"/>
    <property type="project" value="UniProtKB-KW"/>
</dbReference>
<keyword evidence="8" id="KW-0411">Iron-sulfur</keyword>
<keyword evidence="7" id="KW-0408">Iron</keyword>
<feature type="domain" description="4Fe-4S ferredoxin-type" evidence="10">
    <location>
        <begin position="53"/>
        <end position="82"/>
    </location>
</feature>
<comment type="function">
    <text evidence="1">Could be a 3Fe-4S cluster-containing protein.</text>
</comment>
<dbReference type="PANTHER" id="PTHR43082:SF3">
    <property type="entry name" value="FERREDOXIN-LIKE PROTEIN YDIT"/>
    <property type="match status" value="1"/>
</dbReference>
<dbReference type="InterPro" id="IPR007859">
    <property type="entry name" value="ETF-QO/FixX_C"/>
</dbReference>